<comment type="caution">
    <text evidence="1">The sequence shown here is derived from an EMBL/GenBank/DDBJ whole genome shotgun (WGS) entry which is preliminary data.</text>
</comment>
<proteinExistence type="predicted"/>
<dbReference type="EMBL" id="JAPHNI010001222">
    <property type="protein sequence ID" value="KAJ8106264.1"/>
    <property type="molecule type" value="Genomic_DNA"/>
</dbReference>
<dbReference type="Proteomes" id="UP001153331">
    <property type="component" value="Unassembled WGS sequence"/>
</dbReference>
<sequence length="1929" mass="209785">MRDTDAFDHKFFKRSPREAVAMDPQARLSMQCAYQAVAQSGYFCDPLPRDSSDRAWKNHIGVYVGCCGSDYEHNAGNHEPNAFTGTGGFRSFVSGRISHYFGWTGPNMLFDTACSSAAVAIHAACRSILTGESSAALAGGANVMTGMQWFQDMAAGSFLSPTGQCKPFDDKADGYCRGEAIGFVYLKKMSDARRDGNLVLAEIKSSLVYQNQNTTPLFVPNSPSLSQLFRDLLAKANNSPRDVSVVEAHGTGTPVGDPAEYESLKMVLGGPSSGRDKKLLLGSVKGHTGHAEGASGIVALIKVIMMMQGNFIPPQASFSKMNHLINAGPDDMIEVPTTLRTWDNENKLALINNYGASGSNVSFIVAQGPPATPRTNTISESHHVPFWISGFDARAISAFSAKLASYCQSLPKAPSTLSDISFALARQSNRALPQTYIFNCSTMSELEATLARIAAKPEMDAATATGMGIKPVKAARPVIMCFGGQVSLSVGLDRNLYDKVVVFRQHLDECDGILTSLGLASIYPGIFLREPERDTVKLQTMLFAMQYACAKAWLDCGLENQVAAVVGHSFGEITALCVAGALSLRDALSLVSARARLVRDTWGPDSGAMLAVEADEKLVQELLLEANTSPDSDELASIACYNGPRSFTLAGSTVAVDCVQQVLASSAKFSAIKSKRLSVSNAFHSALVDKLVDDLAQVGKSLVFREPVIPVERATQQGNEPLDWTFVHTHMRQPVFFQHALQRLGEKYPQAIFLEAGSNSTITVMASRAFSPSTAQAHHFQAVAITNTDKAFKGLADTTTDLWKQGLPVTFWAHHRHQLPEYAPLLLPPYQFAKGPTSRHWMPMVSPQAAVEKAAKALVEKNGLQLQQAPAAHVEQSLNLFDFVGWLTDQTKKRARFRINTESDKYKTLVLSHVVAQTTPVCPNTLLCDVAIQALLSLQPEWDTDETHPVVRDFDSAMPMIANVSRNFYVEFSALNNKLTKWGAHFFSVDKTSAVEQPQTHAQASVDMIPATETTHAREFARFGRLVSHKRCRQLLDLSLAEKGVEVLQGRQVYRALAPNIDYADIYRGVQYVVGRGTECAAHVKLDRRHRQTETWIDVPLTESLVQVGGLWLNAMTDRKTDGTYLAAGFEVAMRSPKLSPADRTAADEWYVYARFADPDEDATDYTADLFVFNADTGALSEVVLGVKYECYTKAALAEWLIAGGSKNNSAIRDNAPAAITSKSLSISANVFDTAPAQVKQKSKQADKQSVTKEVLIEVETETQPGRQDLTEEVRNLVVNISGIEADELELDTEMADVGIDSLMGMELAREVERAFGCTLNHAEQLEATSLRKFIALVERAVFGTETSTTHVSTTKVKIVKEKTAPEASNTTPGHRDMTKEVKDLVVSVSGVEADDLSLDTEMADVGIDSLMGMELAREVERAFGCTLNHAKQLEATSLRQFVTLVEEAMFGEDVHRISGPASTASSGSPTESSSFSSSASSTAESSGNEASDDIQLCAPQPMTTAQATAPATSNLSLLPSVVLHSFAEVKMAADQLLSEYEIAGIEKSVMAGINRLCTALIVEALTELGCNLGAIKAGQFVERVPFVPKQSRLMQWIWEFLERDARLVDVNNGKLVRTHMAVPSKTSDAILDDHIKQYPKFATPSRLAHFAGKKVAGVLNGTTNGLQVLFGSPEGRKLMESHECDQPWNRMHYTQIRDVIKGIAERSRLGAQQQTLKVLEMGAGVGAITQVLAPFLASLGVPVEFTVTDPSSTLVAAARRRWGEQYPFMRFAVHDLEKPPAAKLQGQHLLIGSAVHATRSLLDTLTHMHGALRPDGALLMLEMTEGVPFANLVFGSLERWWLFDDGRTNALVSAEHWESKLHAAGFGHVDWTDGDFPEHAYHKVIVALASGAQGQRLPKPAPVATFSIDKNDMSTRTATAEALVANSK</sequence>
<reference evidence="1" key="1">
    <citation type="submission" date="2022-11" db="EMBL/GenBank/DDBJ databases">
        <title>Genome Sequence of Boeremia exigua.</title>
        <authorList>
            <person name="Buettner E."/>
        </authorList>
    </citation>
    <scope>NUCLEOTIDE SEQUENCE</scope>
    <source>
        <strain evidence="1">CU02</strain>
    </source>
</reference>
<protein>
    <submittedName>
        <fullName evidence="1">Uncharacterized protein</fullName>
    </submittedName>
</protein>
<name>A0ACC2HT58_9PLEO</name>
<accession>A0ACC2HT58</accession>
<gene>
    <name evidence="1" type="ORF">OPT61_g9652</name>
</gene>
<evidence type="ECO:0000313" key="1">
    <source>
        <dbReference type="EMBL" id="KAJ8106264.1"/>
    </source>
</evidence>
<keyword evidence="2" id="KW-1185">Reference proteome</keyword>
<organism evidence="1 2">
    <name type="scientific">Boeremia exigua</name>
    <dbReference type="NCBI Taxonomy" id="749465"/>
    <lineage>
        <taxon>Eukaryota</taxon>
        <taxon>Fungi</taxon>
        <taxon>Dikarya</taxon>
        <taxon>Ascomycota</taxon>
        <taxon>Pezizomycotina</taxon>
        <taxon>Dothideomycetes</taxon>
        <taxon>Pleosporomycetidae</taxon>
        <taxon>Pleosporales</taxon>
        <taxon>Pleosporineae</taxon>
        <taxon>Didymellaceae</taxon>
        <taxon>Boeremia</taxon>
    </lineage>
</organism>
<evidence type="ECO:0000313" key="2">
    <source>
        <dbReference type="Proteomes" id="UP001153331"/>
    </source>
</evidence>